<keyword evidence="1" id="KW-1133">Transmembrane helix</keyword>
<accession>A0ABW1T6V8</accession>
<dbReference type="EMBL" id="JBHSSA010000035">
    <property type="protein sequence ID" value="MFC6253796.1"/>
    <property type="molecule type" value="Genomic_DNA"/>
</dbReference>
<reference evidence="3" key="1">
    <citation type="journal article" date="2019" name="Int. J. Syst. Evol. Microbiol.">
        <title>The Global Catalogue of Microorganisms (GCM) 10K type strain sequencing project: providing services to taxonomists for standard genome sequencing and annotation.</title>
        <authorList>
            <consortium name="The Broad Institute Genomics Platform"/>
            <consortium name="The Broad Institute Genome Sequencing Center for Infectious Disease"/>
            <person name="Wu L."/>
            <person name="Ma J."/>
        </authorList>
    </citation>
    <scope>NUCLEOTIDE SEQUENCE [LARGE SCALE GENOMIC DNA]</scope>
    <source>
        <strain evidence="3">CCM 8950</strain>
    </source>
</reference>
<dbReference type="Proteomes" id="UP001596190">
    <property type="component" value="Unassembled WGS sequence"/>
</dbReference>
<name>A0ABW1T6V8_9LACO</name>
<comment type="caution">
    <text evidence="2">The sequence shown here is derived from an EMBL/GenBank/DDBJ whole genome shotgun (WGS) entry which is preliminary data.</text>
</comment>
<feature type="transmembrane region" description="Helical" evidence="1">
    <location>
        <begin position="44"/>
        <end position="63"/>
    </location>
</feature>
<evidence type="ECO:0000256" key="1">
    <source>
        <dbReference type="SAM" id="Phobius"/>
    </source>
</evidence>
<evidence type="ECO:0000313" key="2">
    <source>
        <dbReference type="EMBL" id="MFC6253796.1"/>
    </source>
</evidence>
<keyword evidence="1" id="KW-0472">Membrane</keyword>
<keyword evidence="3" id="KW-1185">Reference proteome</keyword>
<feature type="transmembrane region" description="Helical" evidence="1">
    <location>
        <begin position="20"/>
        <end position="38"/>
    </location>
</feature>
<gene>
    <name evidence="2" type="ORF">ACFP1H_04275</name>
</gene>
<dbReference type="RefSeq" id="WP_137631099.1">
    <property type="nucleotide sequence ID" value="NZ_BJDO01000022.1"/>
</dbReference>
<protein>
    <submittedName>
        <fullName evidence="2">Uncharacterized protein</fullName>
    </submittedName>
</protein>
<keyword evidence="1" id="KW-0812">Transmembrane</keyword>
<evidence type="ECO:0000313" key="3">
    <source>
        <dbReference type="Proteomes" id="UP001596190"/>
    </source>
</evidence>
<organism evidence="2 3">
    <name type="scientific">Secundilactobacillus hailunensis</name>
    <dbReference type="NCBI Taxonomy" id="2559923"/>
    <lineage>
        <taxon>Bacteria</taxon>
        <taxon>Bacillati</taxon>
        <taxon>Bacillota</taxon>
        <taxon>Bacilli</taxon>
        <taxon>Lactobacillales</taxon>
        <taxon>Lactobacillaceae</taxon>
        <taxon>Secundilactobacillus</taxon>
    </lineage>
</organism>
<proteinExistence type="predicted"/>
<sequence>MENTKIKPHQVLKAKLTRIIVTLIMLSPLFIIMINASWSNVDGISGAVILILMASIVVGLWQLSKSLILTIQKGADTDYKER</sequence>